<proteinExistence type="predicted"/>
<protein>
    <submittedName>
        <fullName evidence="2">Uncharacterized protein</fullName>
    </submittedName>
</protein>
<evidence type="ECO:0000313" key="2">
    <source>
        <dbReference type="EMBL" id="WKN40175.1"/>
    </source>
</evidence>
<reference evidence="2" key="2">
    <citation type="journal article" date="2024" name="Antonie Van Leeuwenhoek">
        <title>Roseihalotalea indica gen. nov., sp. nov., a halophilic Bacteroidetes from mesopelagic Southwest Indian Ocean with higher carbohydrate metabolic potential.</title>
        <authorList>
            <person name="Chen B."/>
            <person name="Zhang M."/>
            <person name="Lin D."/>
            <person name="Ye J."/>
            <person name="Tang K."/>
        </authorList>
    </citation>
    <scope>NUCLEOTIDE SEQUENCE</scope>
    <source>
        <strain evidence="2">TK19036</strain>
    </source>
</reference>
<dbReference type="AlphaFoldDB" id="A0AA49PZT8"/>
<accession>A0AA49PZT8</accession>
<gene>
    <name evidence="2" type="ORF">K4G66_15885</name>
</gene>
<feature type="transmembrane region" description="Helical" evidence="1">
    <location>
        <begin position="7"/>
        <end position="25"/>
    </location>
</feature>
<feature type="transmembrane region" description="Helical" evidence="1">
    <location>
        <begin position="31"/>
        <end position="54"/>
    </location>
</feature>
<keyword evidence="1" id="KW-0812">Transmembrane</keyword>
<sequence length="95" mass="11182">MLLDIAFFVLAFFFAIPAITGYFAYSHGRSFWLWFSIGCLLPIISNVLLAILCWKSAFKEKKRKVDNMTRYEDEYMQKEILQIIGSQQRIHDNLP</sequence>
<reference evidence="2" key="1">
    <citation type="journal article" date="2023" name="Comput. Struct. Biotechnol. J.">
        <title>Discovery of a novel marine Bacteroidetes with a rich repertoire of carbohydrate-active enzymes.</title>
        <authorList>
            <person name="Chen B."/>
            <person name="Liu G."/>
            <person name="Chen Q."/>
            <person name="Wang H."/>
            <person name="Liu L."/>
            <person name="Tang K."/>
        </authorList>
    </citation>
    <scope>NUCLEOTIDE SEQUENCE</scope>
    <source>
        <strain evidence="2">TK19036</strain>
    </source>
</reference>
<dbReference type="EMBL" id="CP120682">
    <property type="protein sequence ID" value="WKN40175.1"/>
    <property type="molecule type" value="Genomic_DNA"/>
</dbReference>
<name>A0AA49PZT8_9BACT</name>
<evidence type="ECO:0000256" key="1">
    <source>
        <dbReference type="SAM" id="Phobius"/>
    </source>
</evidence>
<keyword evidence="1" id="KW-1133">Transmembrane helix</keyword>
<keyword evidence="1" id="KW-0472">Membrane</keyword>
<organism evidence="2">
    <name type="scientific">Roseihalotalea indica</name>
    <dbReference type="NCBI Taxonomy" id="2867963"/>
    <lineage>
        <taxon>Bacteria</taxon>
        <taxon>Pseudomonadati</taxon>
        <taxon>Bacteroidota</taxon>
        <taxon>Cytophagia</taxon>
        <taxon>Cytophagales</taxon>
        <taxon>Catalimonadaceae</taxon>
        <taxon>Roseihalotalea</taxon>
    </lineage>
</organism>